<sequence>MRQASAAESCQGLDTALRNNLTFIARQRAAPDAQSAARIENRHAVVDLAAFEQVREPGRFLIRRAVVERVG</sequence>
<evidence type="ECO:0000313" key="2">
    <source>
        <dbReference type="Proteomes" id="UP000520767"/>
    </source>
</evidence>
<gene>
    <name evidence="1" type="ORF">FHR82_001291</name>
</gene>
<comment type="caution">
    <text evidence="1">The sequence shown here is derived from an EMBL/GenBank/DDBJ whole genome shotgun (WGS) entry which is preliminary data.</text>
</comment>
<accession>A0A7W7Q1G8</accession>
<proteinExistence type="predicted"/>
<dbReference type="AlphaFoldDB" id="A0A7W7Q1G8"/>
<reference evidence="1 2" key="1">
    <citation type="submission" date="2020-08" db="EMBL/GenBank/DDBJ databases">
        <title>Genomic Encyclopedia of Type Strains, Phase III (KMG-III): the genomes of soil and plant-associated and newly described type strains.</title>
        <authorList>
            <person name="Whitman W."/>
        </authorList>
    </citation>
    <scope>NUCLEOTIDE SEQUENCE [LARGE SCALE GENOMIC DNA]</scope>
    <source>
        <strain evidence="1 2">CECT 8960</strain>
    </source>
</reference>
<dbReference type="RefSeq" id="WP_184809369.1">
    <property type="nucleotide sequence ID" value="NZ_JACHJQ010000002.1"/>
</dbReference>
<dbReference type="EMBL" id="JACHJQ010000002">
    <property type="protein sequence ID" value="MBB4905074.1"/>
    <property type="molecule type" value="Genomic_DNA"/>
</dbReference>
<name>A0A7W7Q1G8_9PSEU</name>
<dbReference type="Proteomes" id="UP000520767">
    <property type="component" value="Unassembled WGS sequence"/>
</dbReference>
<evidence type="ECO:0000313" key="1">
    <source>
        <dbReference type="EMBL" id="MBB4905074.1"/>
    </source>
</evidence>
<organism evidence="1 2">
    <name type="scientific">Actinophytocola algeriensis</name>
    <dbReference type="NCBI Taxonomy" id="1768010"/>
    <lineage>
        <taxon>Bacteria</taxon>
        <taxon>Bacillati</taxon>
        <taxon>Actinomycetota</taxon>
        <taxon>Actinomycetes</taxon>
        <taxon>Pseudonocardiales</taxon>
        <taxon>Pseudonocardiaceae</taxon>
    </lineage>
</organism>
<keyword evidence="2" id="KW-1185">Reference proteome</keyword>
<protein>
    <submittedName>
        <fullName evidence="1">Uncharacterized protein</fullName>
    </submittedName>
</protein>